<feature type="domain" description="Peptidase M13 C-terminal" evidence="8">
    <location>
        <begin position="463"/>
        <end position="666"/>
    </location>
</feature>
<evidence type="ECO:0000256" key="2">
    <source>
        <dbReference type="ARBA" id="ARBA00007357"/>
    </source>
</evidence>
<evidence type="ECO:0000256" key="3">
    <source>
        <dbReference type="ARBA" id="ARBA00022670"/>
    </source>
</evidence>
<dbReference type="Pfam" id="PF01431">
    <property type="entry name" value="Peptidase_M13"/>
    <property type="match status" value="1"/>
</dbReference>
<comment type="similarity">
    <text evidence="2">Belongs to the peptidase M13 family.</text>
</comment>
<keyword evidence="5" id="KW-0378">Hydrolase</keyword>
<dbReference type="Gene3D" id="1.10.1380.10">
    <property type="entry name" value="Neutral endopeptidase , domain2"/>
    <property type="match status" value="1"/>
</dbReference>
<dbReference type="GO" id="GO:0046872">
    <property type="term" value="F:metal ion binding"/>
    <property type="evidence" value="ECO:0007669"/>
    <property type="project" value="UniProtKB-KW"/>
</dbReference>
<comment type="cofactor">
    <cofactor evidence="1">
        <name>Zn(2+)</name>
        <dbReference type="ChEBI" id="CHEBI:29105"/>
    </cofactor>
</comment>
<proteinExistence type="inferred from homology"/>
<dbReference type="AlphaFoldDB" id="A0A1H5JG04"/>
<evidence type="ECO:0000256" key="7">
    <source>
        <dbReference type="ARBA" id="ARBA00023049"/>
    </source>
</evidence>
<evidence type="ECO:0000259" key="9">
    <source>
        <dbReference type="Pfam" id="PF05649"/>
    </source>
</evidence>
<reference evidence="10 11" key="1">
    <citation type="submission" date="2016-10" db="EMBL/GenBank/DDBJ databases">
        <authorList>
            <person name="de Groot N.N."/>
        </authorList>
    </citation>
    <scope>NUCLEOTIDE SEQUENCE [LARGE SCALE GENOMIC DNA]</scope>
    <source>
        <strain evidence="10 11">DSM 22274</strain>
    </source>
</reference>
<dbReference type="Gene3D" id="3.40.390.10">
    <property type="entry name" value="Collagenase (Catalytic Domain)"/>
    <property type="match status" value="1"/>
</dbReference>
<dbReference type="CDD" id="cd08662">
    <property type="entry name" value="M13"/>
    <property type="match status" value="1"/>
</dbReference>
<dbReference type="SUPFAM" id="SSF55486">
    <property type="entry name" value="Metalloproteases ('zincins'), catalytic domain"/>
    <property type="match status" value="1"/>
</dbReference>
<evidence type="ECO:0000256" key="4">
    <source>
        <dbReference type="ARBA" id="ARBA00022723"/>
    </source>
</evidence>
<dbReference type="EMBL" id="FNTV01000001">
    <property type="protein sequence ID" value="SEE51360.1"/>
    <property type="molecule type" value="Genomic_DNA"/>
</dbReference>
<evidence type="ECO:0000313" key="10">
    <source>
        <dbReference type="EMBL" id="SEE51360.1"/>
    </source>
</evidence>
<dbReference type="InterPro" id="IPR000718">
    <property type="entry name" value="Peptidase_M13"/>
</dbReference>
<sequence>MMIDHSQPTEGESIHLRHSGINLRNIDPSVRPQDDLFNHVNGAWLESEVIPEDRALTGSFITLRDDSEAAVKAIIEHAGREHANPDAANPELSAKIGALYSDFMDEAAIEAAGASPLTEKLAAIDAADSIDALVRLMGDLDRTGGSTLFGAYVSNDAGNPERALLHLFQAGLGLPDESYYRDEKFESVRTAYVSHVQRMLELAGVADAAAKAPRIMALETEIAATHLDKVSLRDPQKTYNLMSHGEVLALLPDLEAWLDALGITAEQSHEMVVATPAFFLGQQALLMQDRLADWQAWLAMRTIASLAPYLSKDFVDTNFAFHGTTLSGTPSIRERWKRGVGLVEGVLGEAVGQLYVAEHFPETHKTHMEKLVANLIEAYRISIVELSWMGEETKGRALEKLAAFTPKIGYPSKWRDYSSLRIVAGDLLGNIERSNAFELARQLAKIGAPIDRDEWLMTPQTVNAYYNPTMNEVVFPAAILQPPFFDADADDAANYGGIGAVIGHEIGHGFDDQGSQFDGTGALRNWWSDADREAFVKLTAKLVDQYNVLSPTAAPGEFVNGELTLGENIGDLGGLAIGFKAYQLSLGGQDSPVIDSLSGAQRFFFSWAECWRAKIRPEEAIRRLTIDPHSPSELRCNAVASNLDAFHEAFETASGDDMWRDPADRVSIW</sequence>
<protein>
    <submittedName>
        <fullName evidence="10">Endothelin-converting enzyme Metallo peptidase. MEROPS family M13</fullName>
    </submittedName>
</protein>
<dbReference type="PROSITE" id="PS51885">
    <property type="entry name" value="NEPRILYSIN"/>
    <property type="match status" value="1"/>
</dbReference>
<dbReference type="GO" id="GO:0004222">
    <property type="term" value="F:metalloendopeptidase activity"/>
    <property type="evidence" value="ECO:0007669"/>
    <property type="project" value="InterPro"/>
</dbReference>
<gene>
    <name evidence="10" type="ORF">SAMN04489740_1605</name>
</gene>
<dbReference type="Proteomes" id="UP000182725">
    <property type="component" value="Unassembled WGS sequence"/>
</dbReference>
<dbReference type="InterPro" id="IPR042089">
    <property type="entry name" value="Peptidase_M13_dom_2"/>
</dbReference>
<keyword evidence="7" id="KW-0482">Metalloprotease</keyword>
<dbReference type="PANTHER" id="PTHR11733:SF167">
    <property type="entry name" value="FI17812P1-RELATED"/>
    <property type="match status" value="1"/>
</dbReference>
<dbReference type="GO" id="GO:0016485">
    <property type="term" value="P:protein processing"/>
    <property type="evidence" value="ECO:0007669"/>
    <property type="project" value="TreeGrafter"/>
</dbReference>
<dbReference type="PANTHER" id="PTHR11733">
    <property type="entry name" value="ZINC METALLOPROTEASE FAMILY M13 NEPRILYSIN-RELATED"/>
    <property type="match status" value="1"/>
</dbReference>
<dbReference type="InterPro" id="IPR008753">
    <property type="entry name" value="Peptidase_M13_N"/>
</dbReference>
<dbReference type="PRINTS" id="PR00786">
    <property type="entry name" value="NEPRILYSIN"/>
</dbReference>
<dbReference type="GO" id="GO:0005886">
    <property type="term" value="C:plasma membrane"/>
    <property type="evidence" value="ECO:0007669"/>
    <property type="project" value="TreeGrafter"/>
</dbReference>
<name>A0A1H5JG04_9MICC</name>
<keyword evidence="3" id="KW-0645">Protease</keyword>
<keyword evidence="6" id="KW-0862">Zinc</keyword>
<dbReference type="Pfam" id="PF05649">
    <property type="entry name" value="Peptidase_M13_N"/>
    <property type="match status" value="1"/>
</dbReference>
<keyword evidence="4" id="KW-0479">Metal-binding</keyword>
<evidence type="ECO:0000256" key="1">
    <source>
        <dbReference type="ARBA" id="ARBA00001947"/>
    </source>
</evidence>
<organism evidence="10 11">
    <name type="scientific">Arthrobacter alpinus</name>
    <dbReference type="NCBI Taxonomy" id="656366"/>
    <lineage>
        <taxon>Bacteria</taxon>
        <taxon>Bacillati</taxon>
        <taxon>Actinomycetota</taxon>
        <taxon>Actinomycetes</taxon>
        <taxon>Micrococcales</taxon>
        <taxon>Micrococcaceae</taxon>
        <taxon>Arthrobacter</taxon>
    </lineage>
</organism>
<evidence type="ECO:0000256" key="6">
    <source>
        <dbReference type="ARBA" id="ARBA00022833"/>
    </source>
</evidence>
<evidence type="ECO:0000259" key="8">
    <source>
        <dbReference type="Pfam" id="PF01431"/>
    </source>
</evidence>
<accession>A0A1H5JG04</accession>
<evidence type="ECO:0000313" key="11">
    <source>
        <dbReference type="Proteomes" id="UP000182725"/>
    </source>
</evidence>
<feature type="domain" description="Peptidase M13 N-terminal" evidence="9">
    <location>
        <begin position="32"/>
        <end position="411"/>
    </location>
</feature>
<dbReference type="InterPro" id="IPR024079">
    <property type="entry name" value="MetalloPept_cat_dom_sf"/>
</dbReference>
<dbReference type="InterPro" id="IPR018497">
    <property type="entry name" value="Peptidase_M13_C"/>
</dbReference>
<evidence type="ECO:0000256" key="5">
    <source>
        <dbReference type="ARBA" id="ARBA00022801"/>
    </source>
</evidence>